<evidence type="ECO:0000313" key="2">
    <source>
        <dbReference type="Proteomes" id="UP000887013"/>
    </source>
</evidence>
<sequence>MCKRTKKKEQRKERSIHFQGKTREGTNFTHLDPLQSPMTLLPICGLTLITWLSLPDPKNDVSDTSEKRMFLYMFSHSGCELMALRDKCKKNKFSLEIESHENNGTIMLGISHFVL</sequence>
<proteinExistence type="predicted"/>
<accession>A0A8X6U180</accession>
<dbReference type="AlphaFoldDB" id="A0A8X6U180"/>
<keyword evidence="2" id="KW-1185">Reference proteome</keyword>
<gene>
    <name evidence="1" type="ORF">NPIL_497301</name>
</gene>
<name>A0A8X6U180_NEPPI</name>
<dbReference type="EMBL" id="BMAW01118382">
    <property type="protein sequence ID" value="GFT79439.1"/>
    <property type="molecule type" value="Genomic_DNA"/>
</dbReference>
<protein>
    <submittedName>
        <fullName evidence="1">Uncharacterized protein</fullName>
    </submittedName>
</protein>
<reference evidence="1" key="1">
    <citation type="submission" date="2020-08" db="EMBL/GenBank/DDBJ databases">
        <title>Multicomponent nature underlies the extraordinary mechanical properties of spider dragline silk.</title>
        <authorList>
            <person name="Kono N."/>
            <person name="Nakamura H."/>
            <person name="Mori M."/>
            <person name="Yoshida Y."/>
            <person name="Ohtoshi R."/>
            <person name="Malay A.D."/>
            <person name="Moran D.A.P."/>
            <person name="Tomita M."/>
            <person name="Numata K."/>
            <person name="Arakawa K."/>
        </authorList>
    </citation>
    <scope>NUCLEOTIDE SEQUENCE</scope>
</reference>
<organism evidence="1 2">
    <name type="scientific">Nephila pilipes</name>
    <name type="common">Giant wood spider</name>
    <name type="synonym">Nephila maculata</name>
    <dbReference type="NCBI Taxonomy" id="299642"/>
    <lineage>
        <taxon>Eukaryota</taxon>
        <taxon>Metazoa</taxon>
        <taxon>Ecdysozoa</taxon>
        <taxon>Arthropoda</taxon>
        <taxon>Chelicerata</taxon>
        <taxon>Arachnida</taxon>
        <taxon>Araneae</taxon>
        <taxon>Araneomorphae</taxon>
        <taxon>Entelegynae</taxon>
        <taxon>Araneoidea</taxon>
        <taxon>Nephilidae</taxon>
        <taxon>Nephila</taxon>
    </lineage>
</organism>
<dbReference type="Proteomes" id="UP000887013">
    <property type="component" value="Unassembled WGS sequence"/>
</dbReference>
<evidence type="ECO:0000313" key="1">
    <source>
        <dbReference type="EMBL" id="GFT79439.1"/>
    </source>
</evidence>
<comment type="caution">
    <text evidence="1">The sequence shown here is derived from an EMBL/GenBank/DDBJ whole genome shotgun (WGS) entry which is preliminary data.</text>
</comment>